<gene>
    <name evidence="1" type="ORF">METZ01_LOCUS127767</name>
</gene>
<name>A0A381YEE3_9ZZZZ</name>
<dbReference type="EMBL" id="UINC01017941">
    <property type="protein sequence ID" value="SVA74913.1"/>
    <property type="molecule type" value="Genomic_DNA"/>
</dbReference>
<protein>
    <submittedName>
        <fullName evidence="1">Uncharacterized protein</fullName>
    </submittedName>
</protein>
<reference evidence="1" key="1">
    <citation type="submission" date="2018-05" db="EMBL/GenBank/DDBJ databases">
        <authorList>
            <person name="Lanie J.A."/>
            <person name="Ng W.-L."/>
            <person name="Kazmierczak K.M."/>
            <person name="Andrzejewski T.M."/>
            <person name="Davidsen T.M."/>
            <person name="Wayne K.J."/>
            <person name="Tettelin H."/>
            <person name="Glass J.I."/>
            <person name="Rusch D."/>
            <person name="Podicherti R."/>
            <person name="Tsui H.-C.T."/>
            <person name="Winkler M.E."/>
        </authorList>
    </citation>
    <scope>NUCLEOTIDE SEQUENCE</scope>
</reference>
<organism evidence="1">
    <name type="scientific">marine metagenome</name>
    <dbReference type="NCBI Taxonomy" id="408172"/>
    <lineage>
        <taxon>unclassified sequences</taxon>
        <taxon>metagenomes</taxon>
        <taxon>ecological metagenomes</taxon>
    </lineage>
</organism>
<evidence type="ECO:0000313" key="1">
    <source>
        <dbReference type="EMBL" id="SVA74913.1"/>
    </source>
</evidence>
<sequence length="31" mass="3375">MVLILLSGNSKIKHDVNGGDGFSELNKLLFD</sequence>
<accession>A0A381YEE3</accession>
<proteinExistence type="predicted"/>
<dbReference type="AlphaFoldDB" id="A0A381YEE3"/>